<name>A0A392RE02_9FABA</name>
<proteinExistence type="predicted"/>
<reference evidence="2 3" key="1">
    <citation type="journal article" date="2018" name="Front. Plant Sci.">
        <title>Red Clover (Trifolium pratense) and Zigzag Clover (T. medium) - A Picture of Genomic Similarities and Differences.</title>
        <authorList>
            <person name="Dluhosova J."/>
            <person name="Istvanek J."/>
            <person name="Nedelnik J."/>
            <person name="Repkova J."/>
        </authorList>
    </citation>
    <scope>NUCLEOTIDE SEQUENCE [LARGE SCALE GENOMIC DNA]</scope>
    <source>
        <strain evidence="3">cv. 10/8</strain>
        <tissue evidence="2">Leaf</tissue>
    </source>
</reference>
<evidence type="ECO:0000313" key="2">
    <source>
        <dbReference type="EMBL" id="MCI33815.1"/>
    </source>
</evidence>
<accession>A0A392RE02</accession>
<feature type="non-terminal residue" evidence="2">
    <location>
        <position position="1"/>
    </location>
</feature>
<evidence type="ECO:0000313" key="3">
    <source>
        <dbReference type="Proteomes" id="UP000265520"/>
    </source>
</evidence>
<dbReference type="Proteomes" id="UP000265520">
    <property type="component" value="Unassembled WGS sequence"/>
</dbReference>
<feature type="region of interest" description="Disordered" evidence="1">
    <location>
        <begin position="61"/>
        <end position="87"/>
    </location>
</feature>
<feature type="region of interest" description="Disordered" evidence="1">
    <location>
        <begin position="1"/>
        <end position="40"/>
    </location>
</feature>
<dbReference type="EMBL" id="LXQA010207712">
    <property type="protein sequence ID" value="MCI33815.1"/>
    <property type="molecule type" value="Genomic_DNA"/>
</dbReference>
<sequence length="87" mass="9159">VPPHMMKNYQNSATSAAAEGGESIDEHSAPSIGDKSTSIAPSFTQEQFDKLLSLIQSSSVNHASGTTSNQVRFIQPAGHSSTVKSLQ</sequence>
<dbReference type="AlphaFoldDB" id="A0A392RE02"/>
<feature type="compositionally biased region" description="Low complexity" evidence="1">
    <location>
        <begin position="12"/>
        <end position="21"/>
    </location>
</feature>
<organism evidence="2 3">
    <name type="scientific">Trifolium medium</name>
    <dbReference type="NCBI Taxonomy" id="97028"/>
    <lineage>
        <taxon>Eukaryota</taxon>
        <taxon>Viridiplantae</taxon>
        <taxon>Streptophyta</taxon>
        <taxon>Embryophyta</taxon>
        <taxon>Tracheophyta</taxon>
        <taxon>Spermatophyta</taxon>
        <taxon>Magnoliopsida</taxon>
        <taxon>eudicotyledons</taxon>
        <taxon>Gunneridae</taxon>
        <taxon>Pentapetalae</taxon>
        <taxon>rosids</taxon>
        <taxon>fabids</taxon>
        <taxon>Fabales</taxon>
        <taxon>Fabaceae</taxon>
        <taxon>Papilionoideae</taxon>
        <taxon>50 kb inversion clade</taxon>
        <taxon>NPAAA clade</taxon>
        <taxon>Hologalegina</taxon>
        <taxon>IRL clade</taxon>
        <taxon>Trifolieae</taxon>
        <taxon>Trifolium</taxon>
    </lineage>
</organism>
<comment type="caution">
    <text evidence="2">The sequence shown here is derived from an EMBL/GenBank/DDBJ whole genome shotgun (WGS) entry which is preliminary data.</text>
</comment>
<protein>
    <submittedName>
        <fullName evidence="2">Uncharacterized protein</fullName>
    </submittedName>
</protein>
<evidence type="ECO:0000256" key="1">
    <source>
        <dbReference type="SAM" id="MobiDB-lite"/>
    </source>
</evidence>
<keyword evidence="3" id="KW-1185">Reference proteome</keyword>